<gene>
    <name evidence="8" type="ORF">AMORRO_LOCUS14856</name>
</gene>
<dbReference type="GO" id="GO:0004122">
    <property type="term" value="F:cystathionine beta-synthase activity"/>
    <property type="evidence" value="ECO:0007669"/>
    <property type="project" value="UniProtKB-EC"/>
</dbReference>
<dbReference type="GO" id="GO:0044272">
    <property type="term" value="P:sulfur compound biosynthetic process"/>
    <property type="evidence" value="ECO:0007669"/>
    <property type="project" value="UniProtKB-ARBA"/>
</dbReference>
<evidence type="ECO:0000313" key="8">
    <source>
        <dbReference type="EMBL" id="CAG8743178.1"/>
    </source>
</evidence>
<dbReference type="InterPro" id="IPR001926">
    <property type="entry name" value="TrpB-like_PALP"/>
</dbReference>
<dbReference type="Pfam" id="PF00291">
    <property type="entry name" value="PALP"/>
    <property type="match status" value="1"/>
</dbReference>
<evidence type="ECO:0000259" key="7">
    <source>
        <dbReference type="Pfam" id="PF00291"/>
    </source>
</evidence>
<dbReference type="GO" id="GO:0006534">
    <property type="term" value="P:cysteine metabolic process"/>
    <property type="evidence" value="ECO:0007669"/>
    <property type="project" value="UniProtKB-ARBA"/>
</dbReference>
<dbReference type="PANTHER" id="PTHR10314">
    <property type="entry name" value="CYSTATHIONINE BETA-SYNTHASE"/>
    <property type="match status" value="1"/>
</dbReference>
<dbReference type="FunFam" id="3.40.50.1100:FF:000118">
    <property type="entry name" value="Related to CYS4-cystathionine beta-synthase"/>
    <property type="match status" value="1"/>
</dbReference>
<dbReference type="EC" id="4.2.1.22" evidence="4"/>
<dbReference type="CDD" id="cd01561">
    <property type="entry name" value="CBS_like"/>
    <property type="match status" value="1"/>
</dbReference>
<proteinExistence type="inferred from homology"/>
<dbReference type="EMBL" id="CAJVPV010031597">
    <property type="protein sequence ID" value="CAG8743178.1"/>
    <property type="molecule type" value="Genomic_DNA"/>
</dbReference>
<evidence type="ECO:0000256" key="3">
    <source>
        <dbReference type="ARBA" id="ARBA00007103"/>
    </source>
</evidence>
<comment type="pathway">
    <text evidence="2">Amino-acid biosynthesis; L-cysteine biosynthesis; L-cysteine from L-homocysteine and L-serine: step 1/2.</text>
</comment>
<dbReference type="OrthoDB" id="728at2759"/>
<dbReference type="Proteomes" id="UP000789342">
    <property type="component" value="Unassembled WGS sequence"/>
</dbReference>
<accession>A0A9N9IM83</accession>
<dbReference type="Gene3D" id="3.40.50.1100">
    <property type="match status" value="2"/>
</dbReference>
<feature type="domain" description="Tryptophan synthase beta chain-like PALP" evidence="7">
    <location>
        <begin position="12"/>
        <end position="298"/>
    </location>
</feature>
<comment type="caution">
    <text evidence="8">The sequence shown here is derived from an EMBL/GenBank/DDBJ whole genome shotgun (WGS) entry which is preliminary data.</text>
</comment>
<dbReference type="InterPro" id="IPR050214">
    <property type="entry name" value="Cys_Synth/Cystath_Beta-Synth"/>
</dbReference>
<comment type="catalytic activity">
    <reaction evidence="6">
        <text>L-homocysteine + L-serine = L,L-cystathionine + H2O</text>
        <dbReference type="Rhea" id="RHEA:10112"/>
        <dbReference type="ChEBI" id="CHEBI:15377"/>
        <dbReference type="ChEBI" id="CHEBI:33384"/>
        <dbReference type="ChEBI" id="CHEBI:58161"/>
        <dbReference type="ChEBI" id="CHEBI:58199"/>
        <dbReference type="EC" id="4.2.1.22"/>
    </reaction>
</comment>
<evidence type="ECO:0000256" key="6">
    <source>
        <dbReference type="ARBA" id="ARBA00047490"/>
    </source>
</evidence>
<comment type="cofactor">
    <cofactor evidence="1">
        <name>pyridoxal 5'-phosphate</name>
        <dbReference type="ChEBI" id="CHEBI:597326"/>
    </cofactor>
</comment>
<evidence type="ECO:0000256" key="1">
    <source>
        <dbReference type="ARBA" id="ARBA00001933"/>
    </source>
</evidence>
<evidence type="ECO:0000256" key="4">
    <source>
        <dbReference type="ARBA" id="ARBA00012041"/>
    </source>
</evidence>
<protein>
    <recommendedName>
        <fullName evidence="4">cystathionine beta-synthase</fullName>
        <ecNumber evidence="4">4.2.1.22</ecNumber>
    </recommendedName>
</protein>
<evidence type="ECO:0000313" key="9">
    <source>
        <dbReference type="Proteomes" id="UP000789342"/>
    </source>
</evidence>
<dbReference type="GO" id="GO:0009069">
    <property type="term" value="P:serine family amino acid metabolic process"/>
    <property type="evidence" value="ECO:0007669"/>
    <property type="project" value="UniProtKB-ARBA"/>
</dbReference>
<evidence type="ECO:0000256" key="2">
    <source>
        <dbReference type="ARBA" id="ARBA00005003"/>
    </source>
</evidence>
<dbReference type="AlphaFoldDB" id="A0A9N9IM83"/>
<keyword evidence="5" id="KW-0663">Pyridoxal phosphate</keyword>
<dbReference type="FunFam" id="3.40.50.1100:FF:000003">
    <property type="entry name" value="Cystathionine beta-synthase"/>
    <property type="match status" value="1"/>
</dbReference>
<dbReference type="InterPro" id="IPR036052">
    <property type="entry name" value="TrpB-like_PALP_sf"/>
</dbReference>
<dbReference type="SUPFAM" id="SSF53686">
    <property type="entry name" value="Tryptophan synthase beta subunit-like PLP-dependent enzymes"/>
    <property type="match status" value="1"/>
</dbReference>
<keyword evidence="9" id="KW-1185">Reference proteome</keyword>
<feature type="non-terminal residue" evidence="8">
    <location>
        <position position="1"/>
    </location>
</feature>
<sequence>MARLPPPIYNDITQIIGNTPIVRLNPKKFSVNNNTALQEKSVCSHGNVEYLVKLEYTNGLSGSVKDRVAKKILADAEKSNKIKPGTTLLIPSSGNLAISIALLARQRGYKTIALVPERTTIDRIQLLKSLGVEIIRTPNEARPGHSESSFDLAIKLSTEIANSVVIDEFTNQSNIQEHYEETAQEIYTQVDGKLDVLVVGVESGGSITGIAKSLKVNIPGLKVIAVEPQHSKIREDEPGGSSFIRKDRKVEDIGNNFIPPIIDFTLIDEWIKISDRDSYIMAKNLISEGFLAGPSSGSV</sequence>
<name>A0A9N9IM83_9GLOM</name>
<comment type="similarity">
    <text evidence="3">Belongs to the cysteine synthase/cystathionine beta-synthase family.</text>
</comment>
<reference evidence="8" key="1">
    <citation type="submission" date="2021-06" db="EMBL/GenBank/DDBJ databases">
        <authorList>
            <person name="Kallberg Y."/>
            <person name="Tangrot J."/>
            <person name="Rosling A."/>
        </authorList>
    </citation>
    <scope>NUCLEOTIDE SEQUENCE</scope>
    <source>
        <strain evidence="8">CL551</strain>
    </source>
</reference>
<organism evidence="8 9">
    <name type="scientific">Acaulospora morrowiae</name>
    <dbReference type="NCBI Taxonomy" id="94023"/>
    <lineage>
        <taxon>Eukaryota</taxon>
        <taxon>Fungi</taxon>
        <taxon>Fungi incertae sedis</taxon>
        <taxon>Mucoromycota</taxon>
        <taxon>Glomeromycotina</taxon>
        <taxon>Glomeromycetes</taxon>
        <taxon>Diversisporales</taxon>
        <taxon>Acaulosporaceae</taxon>
        <taxon>Acaulospora</taxon>
    </lineage>
</organism>
<evidence type="ECO:0000256" key="5">
    <source>
        <dbReference type="ARBA" id="ARBA00022898"/>
    </source>
</evidence>